<dbReference type="GO" id="GO:0016491">
    <property type="term" value="F:oxidoreductase activity"/>
    <property type="evidence" value="ECO:0007669"/>
    <property type="project" value="UniProtKB-KW"/>
</dbReference>
<dbReference type="Gene3D" id="3.40.50.150">
    <property type="entry name" value="Vaccinia Virus protein VP39"/>
    <property type="match status" value="1"/>
</dbReference>
<evidence type="ECO:0000256" key="1">
    <source>
        <dbReference type="ARBA" id="ARBA00022450"/>
    </source>
</evidence>
<keyword evidence="4" id="KW-0808">Transferase</keyword>
<evidence type="ECO:0008006" key="14">
    <source>
        <dbReference type="Google" id="ProtNLM"/>
    </source>
</evidence>
<dbReference type="InterPro" id="IPR016039">
    <property type="entry name" value="Thiolase-like"/>
</dbReference>
<evidence type="ECO:0000256" key="4">
    <source>
        <dbReference type="ARBA" id="ARBA00022679"/>
    </source>
</evidence>
<dbReference type="Pfam" id="PF08240">
    <property type="entry name" value="ADH_N"/>
    <property type="match status" value="1"/>
</dbReference>
<keyword evidence="5" id="KW-0560">Oxidoreductase</keyword>
<dbReference type="InterPro" id="IPR013217">
    <property type="entry name" value="Methyltransf_12"/>
</dbReference>
<dbReference type="InterPro" id="IPR042104">
    <property type="entry name" value="PKS_dehydratase_sf"/>
</dbReference>
<dbReference type="InterPro" id="IPR020841">
    <property type="entry name" value="PKS_Beta-ketoAc_synthase_dom"/>
</dbReference>
<dbReference type="CDD" id="cd05235">
    <property type="entry name" value="SDR_e1"/>
    <property type="match status" value="1"/>
</dbReference>
<dbReference type="GO" id="GO:0044550">
    <property type="term" value="P:secondary metabolite biosynthetic process"/>
    <property type="evidence" value="ECO:0007669"/>
    <property type="project" value="UniProtKB-ARBA"/>
</dbReference>
<dbReference type="SMART" id="SM00829">
    <property type="entry name" value="PKS_ER"/>
    <property type="match status" value="1"/>
</dbReference>
<dbReference type="InterPro" id="IPR020843">
    <property type="entry name" value="ER"/>
</dbReference>
<dbReference type="OrthoDB" id="329835at2759"/>
<dbReference type="FunFam" id="3.40.50.720:FF:000209">
    <property type="entry name" value="Polyketide synthase Pks12"/>
    <property type="match status" value="1"/>
</dbReference>
<dbReference type="SUPFAM" id="SSF51735">
    <property type="entry name" value="NAD(P)-binding Rossmann-fold domains"/>
    <property type="match status" value="3"/>
</dbReference>
<dbReference type="InterPro" id="IPR049900">
    <property type="entry name" value="PKS_mFAS_DH"/>
</dbReference>
<dbReference type="SMART" id="SM00826">
    <property type="entry name" value="PKS_DH"/>
    <property type="match status" value="1"/>
</dbReference>
<dbReference type="InterPro" id="IPR036736">
    <property type="entry name" value="ACP-like_sf"/>
</dbReference>
<feature type="domain" description="PKS/mFAS DH" evidence="11">
    <location>
        <begin position="939"/>
        <end position="1221"/>
    </location>
</feature>
<dbReference type="InterPro" id="IPR013968">
    <property type="entry name" value="PKS_KR"/>
</dbReference>
<dbReference type="Pfam" id="PF08242">
    <property type="entry name" value="Methyltransf_12"/>
    <property type="match status" value="1"/>
</dbReference>
<dbReference type="PANTHER" id="PTHR43775">
    <property type="entry name" value="FATTY ACID SYNTHASE"/>
    <property type="match status" value="1"/>
</dbReference>
<dbReference type="SUPFAM" id="SSF53901">
    <property type="entry name" value="Thiolase-like"/>
    <property type="match status" value="1"/>
</dbReference>
<dbReference type="InterPro" id="IPR020807">
    <property type="entry name" value="PKS_DH"/>
</dbReference>
<feature type="domain" description="Ketosynthase family 3 (KS3)" evidence="10">
    <location>
        <begin position="53"/>
        <end position="472"/>
    </location>
</feature>
<keyword evidence="1" id="KW-0596">Phosphopantetheine</keyword>
<dbReference type="Pfam" id="PF16197">
    <property type="entry name" value="KAsynt_C_assoc"/>
    <property type="match status" value="1"/>
</dbReference>
<dbReference type="GO" id="GO:0004312">
    <property type="term" value="F:fatty acid synthase activity"/>
    <property type="evidence" value="ECO:0007669"/>
    <property type="project" value="TreeGrafter"/>
</dbReference>
<dbReference type="SMART" id="SM00822">
    <property type="entry name" value="PKS_KR"/>
    <property type="match status" value="1"/>
</dbReference>
<dbReference type="GO" id="GO:0008168">
    <property type="term" value="F:methyltransferase activity"/>
    <property type="evidence" value="ECO:0007669"/>
    <property type="project" value="UniProtKB-KW"/>
</dbReference>
<dbReference type="InterPro" id="IPR014031">
    <property type="entry name" value="Ketoacyl_synth_C"/>
</dbReference>
<dbReference type="SUPFAM" id="SSF50129">
    <property type="entry name" value="GroES-like"/>
    <property type="match status" value="1"/>
</dbReference>
<dbReference type="InterPro" id="IPR013154">
    <property type="entry name" value="ADH-like_N"/>
</dbReference>
<evidence type="ECO:0000259" key="9">
    <source>
        <dbReference type="PROSITE" id="PS50075"/>
    </source>
</evidence>
<dbReference type="CDD" id="cd05195">
    <property type="entry name" value="enoyl_red"/>
    <property type="match status" value="1"/>
</dbReference>
<dbReference type="Pfam" id="PF02801">
    <property type="entry name" value="Ketoacyl-synt_C"/>
    <property type="match status" value="1"/>
</dbReference>
<dbReference type="InterPro" id="IPR036291">
    <property type="entry name" value="NAD(P)-bd_dom_sf"/>
</dbReference>
<dbReference type="CDD" id="cd02440">
    <property type="entry name" value="AdoMet_MTases"/>
    <property type="match status" value="1"/>
</dbReference>
<dbReference type="Pfam" id="PF13602">
    <property type="entry name" value="ADH_zinc_N_2"/>
    <property type="match status" value="1"/>
</dbReference>
<dbReference type="Gene3D" id="3.10.129.110">
    <property type="entry name" value="Polyketide synthase dehydratase"/>
    <property type="match status" value="1"/>
</dbReference>
<feature type="active site" description="Proton donor; for dehydratase activity" evidence="8">
    <location>
        <position position="1138"/>
    </location>
</feature>
<dbReference type="InterPro" id="IPR010080">
    <property type="entry name" value="Thioester_reductase-like_dom"/>
</dbReference>
<evidence type="ECO:0000259" key="10">
    <source>
        <dbReference type="PROSITE" id="PS52004"/>
    </source>
</evidence>
<evidence type="ECO:0000259" key="11">
    <source>
        <dbReference type="PROSITE" id="PS52019"/>
    </source>
</evidence>
<dbReference type="GO" id="GO:0006633">
    <property type="term" value="P:fatty acid biosynthetic process"/>
    <property type="evidence" value="ECO:0007669"/>
    <property type="project" value="TreeGrafter"/>
</dbReference>
<dbReference type="Gene3D" id="3.90.180.10">
    <property type="entry name" value="Medium-chain alcohol dehydrogenases, catalytic domain"/>
    <property type="match status" value="1"/>
</dbReference>
<dbReference type="InterPro" id="IPR049551">
    <property type="entry name" value="PKS_DH_C"/>
</dbReference>
<dbReference type="SUPFAM" id="SSF53335">
    <property type="entry name" value="S-adenosyl-L-methionine-dependent methyltransferases"/>
    <property type="match status" value="1"/>
</dbReference>
<dbReference type="InterPro" id="IPR016035">
    <property type="entry name" value="Acyl_Trfase/lysoPLipase"/>
</dbReference>
<dbReference type="SUPFAM" id="SSF47336">
    <property type="entry name" value="ACP-like"/>
    <property type="match status" value="1"/>
</dbReference>
<dbReference type="InterPro" id="IPR014030">
    <property type="entry name" value="Ketoacyl_synth_N"/>
</dbReference>
<dbReference type="Proteomes" id="UP000326565">
    <property type="component" value="Unassembled WGS sequence"/>
</dbReference>
<dbReference type="Pfam" id="PF00698">
    <property type="entry name" value="Acyl_transf_1"/>
    <property type="match status" value="1"/>
</dbReference>
<dbReference type="CDD" id="cd00833">
    <property type="entry name" value="PKS"/>
    <property type="match status" value="1"/>
</dbReference>
<dbReference type="NCBIfam" id="TIGR01746">
    <property type="entry name" value="Thioester-redct"/>
    <property type="match status" value="1"/>
</dbReference>
<protein>
    <recommendedName>
        <fullName evidence="14">Polyketide synthase</fullName>
    </recommendedName>
</protein>
<dbReference type="InterPro" id="IPR050091">
    <property type="entry name" value="PKS_NRPS_Biosynth_Enz"/>
</dbReference>
<dbReference type="Pfam" id="PF21089">
    <property type="entry name" value="PKS_DH_N"/>
    <property type="match status" value="1"/>
</dbReference>
<dbReference type="InterPro" id="IPR016036">
    <property type="entry name" value="Malonyl_transacylase_ACP-bd"/>
</dbReference>
<dbReference type="Pfam" id="PF08659">
    <property type="entry name" value="KR"/>
    <property type="match status" value="1"/>
</dbReference>
<dbReference type="InterPro" id="IPR032821">
    <property type="entry name" value="PKS_assoc"/>
</dbReference>
<feature type="region of interest" description="C-terminal hotdog fold" evidence="8">
    <location>
        <begin position="1077"/>
        <end position="1221"/>
    </location>
</feature>
<dbReference type="Pfam" id="PF07993">
    <property type="entry name" value="NAD_binding_4"/>
    <property type="match status" value="1"/>
</dbReference>
<dbReference type="Gene3D" id="3.40.50.720">
    <property type="entry name" value="NAD(P)-binding Rossmann-like Domain"/>
    <property type="match status" value="3"/>
</dbReference>
<dbReference type="Pfam" id="PF23114">
    <property type="entry name" value="NAD-bd_HRPKS_sdrA"/>
    <property type="match status" value="1"/>
</dbReference>
<dbReference type="InterPro" id="IPR011032">
    <property type="entry name" value="GroES-like_sf"/>
</dbReference>
<dbReference type="EMBL" id="ML732269">
    <property type="protein sequence ID" value="KAB8071552.1"/>
    <property type="molecule type" value="Genomic_DNA"/>
</dbReference>
<sequence>MSTIMEQCCNSVAFPAAEKSREPESNRGPTPVLLKSNKVTEYTPNNVKEDPVPFPIAIVGMGMRLPGGVSSDKEFWNFLVNKRDGLCRVPETRYNVDAFYDESREGAVRTKYGYFLEQDIAHLDIGFFGISKLEAEKLDPQQRLLLEVVWECMENAGQTNWQGTNIGCFVGVFGEDWLDLLSKDTQQHDRYRVMSAGDFALSNRISYEYDLRGPSVTVRTGCSSSMVGLHEACQALYSGECSSAIVGGTSLVMSPTMTTTMSQNLVLSSSGLCRTFDSAADGYGRGEAINAIYVKPLDKALEDGDPIRAIIRSTTVNCDGKTPSITTPGSEAQERLIRRAYEKARIEGEDVLKTAFFECHGTGTIAGDTAETTGVANVFGEKGIYIGAVKPNVGHSEGASGITSVIKCVLALENNIIPPNVHFHTPNPKIPFESAKLQVPVEPTPWPTNRKKRISVNSFGIGGTNAHVILDSASFLLRETSTGARPTSEPDYRLLVLSAKDRQSLDGQIKKTITYIEANPQSLNDLAFTLARRRDHHPYRAFAVADKDGSLPTFEKSRSTAPCMVFVFNGQGAQWPTMGKELMERFPKFRDDIRQMDNVLRHLKEAPTWSIEEELSRTEESSRVGLAEFAQPLCTAIQIALVNLLEDWGITPSLVVGHSSGEIAAAYSSGAISARLAIILSYFRGQSIKALSANRPGAMAAVGLSPKKAQAYLKEGVIIACENSPNSVTLSGDKDTLDSVLNEIHNNDKDVFYRRLAVDVAYHSHHMQEPKEVYKKFISPHICHRSSMVPLYSSVSATQISDPRMLDAAYWCQNLASPVLFSTAAQEILDDGGPDKLFLEIGPHSSLAGPLRQIFQAQPSKEKAPLYVPTLRRGAGQWQSLLATAGHMYAHGASVDFAMVIDEGSVLTDLSSYSWKHGERYWSESRLASDWRLRQEPHHELLGSRSLESAGVEPSWRNVLQLDQVPWLTDHRIGKDVVFPCAAYVAMVGEAVRQISGSTDYSVRNLFMRTALTVESSDATELITNLRPTRLADSIDSVWYDFTISAYQNGTWKKHCIGQVRPGSARDLEVKTISPYPRLVKSENWYSALEKRGLEYGPQFRGLEHISASPSNYQAAATLHDDEALYVSHYALHPILIDESLQLLSVAATHGIPRQMTRLAIPMAIEELYIGTGRGEMLLDVCCNTSGGTLSGNAILVSDDRVVLSLHKGLFFSIQDPDIGKPKFPVASTIHWNPHIDFVPAEEQLPLSPSYIDARRRNIRLVALFVVETYHQTRTSEPTPGHLRKWHSWIRSHYEYMRDNVSRLVPELRDVCTLSPAEREATIEGLGSVPADDLSFPFIRICKRILGSIHKLLEGQLEPIDLLVEDGALKSFYEQAAVLGRWHEFASLLGHSNPQLRILEVGGGTGGDTAIALRGLTLENNNRLYSRYTFTDISPGFLLEAKERFKSYPAIDYATLDISRDPIDQGFDAEGYDFIIASNVIHATPKISDTLRNVRRLLAPGGRLLLVELTCTIPTPDYLMGILPGWWLGEGEGREERPYITVDKWHDELVDAGFTGVDAFRYDDEPPYQINAHILSRVPPTMPPKKGEVCLLYRTGIKEWARDLGRELAAAGYTVRWCSIEQAPLPGANIISLIDLEGPFFHELIPEDFKAFQTYVSGLANSQLLWVTRPVQMECDDPRYALVLGLARTIRHELAPNFATLEVDQVNRAALQPVIQTFEWLLSQQSEPGATLEYEFALKGGTIYVPRFHWSSFEAQQVEIAEIQVPRILDIGAYAMLDSLTWTSEGLASDALGDDEMEVDVEYVGLNFRDMMIVMGFMGNMGQIGLEGSGIVRRVGSAVDTFSVGDRVMVSQPGLMCTRKIVRADRCLSIPDDMSLEEAATVMCVYATVVYSLMYMGNLKTGQSVLIHSACGGVGLAAIQICQLIGAEIYATVGSEEKAQYLMKTFNIPADCIFDSRSSSFLPGLLNKTHNRGVDLVLNSLSGELLHASWKCVAKFGKMLELGKRDFLGHGHLEMDLFADNRSFIGVDLLQVIDDDPNVLHEIFAQVIVWFREGKAGPIKPVSLFDAADVVKAFRYMQTGQHMGKIVVRMPENPSALPVVRVHELAAYFPANASYLLVGGLGGLGRAVATWMVEKGARHLIFLSRSGANSPKNDAFLRTLECQGCDVIAIAGNVAEIDDVHRAVSAATTPIAGVIQLSMVLKDQSLYNMTHEEWTTSLHPKVKGTWNLHHVLKDTPLSFFLLISSMVGLIGWPGQANYGAANAFLDAFVKYRHSMGLPANTIDLGLMGDIGYVSESSNTATFEVASSNSLHVLDEGKFLRAVELAVLGRQFHSPGQVGVGLGTTTSLNAAHVTAGWTREARFSIWNNIISTVEQPTEGSKADELREHMEAIKNNPAMLNKPETEEKLIQELGKLIASYTSRPEDMTRDELSNIPIDSLMTFEIRTWFRRHAGIEITLVEVSNSGTVGGLSKVAVKKLRDKHMRKERDGSGKVDERSDAIDEEISYHDDLTLGQTIRPISGSILDWTLESEGHIFFTGATGFLGAFLLSELIALPQVKSIACLIRAKTPEMGITRIKQFFTKYGLSEDLKSKVIAIPGDVTQENLGLEKEAYNNLAQWSSAIFHFAGYVNYTLPYSVHRSTNVLGLLEVLRFANTERLKPVHYCSSISACGIIKDIVGPVPEDVRPLAASQNFAQSVGYTQSKFVAESIVWNAVENGFPIAIYRPSVVTGHSRTGACKDEDVINRLMTNAIRLGCYPRPPQHRFHFIPVDFACSAISRICLSNDSLGHAFNIMQPDQDQYLTFADFFDILSKYCSSPLRPISASEFIQQYTRKGDSRIRVAAPILAERLSGHKIWWDDWDYMAAYSTENLRRAMADHPDIVKPRPYLELLKVYYNYWSRDE</sequence>
<comment type="similarity">
    <text evidence="7">In the C-terminal section; belongs to the NRP synthetase family.</text>
</comment>
<accession>A0A5N5WWX7</accession>
<dbReference type="SUPFAM" id="SSF55048">
    <property type="entry name" value="Probable ACP-binding domain of malonyl-CoA ACP transacylase"/>
    <property type="match status" value="1"/>
</dbReference>
<dbReference type="SMART" id="SM00825">
    <property type="entry name" value="PKS_KS"/>
    <property type="match status" value="1"/>
</dbReference>
<dbReference type="Gene3D" id="3.30.70.3290">
    <property type="match status" value="1"/>
</dbReference>
<feature type="domain" description="Carrier" evidence="9">
    <location>
        <begin position="2402"/>
        <end position="2477"/>
    </location>
</feature>
<dbReference type="Gene3D" id="3.40.47.10">
    <property type="match status" value="1"/>
</dbReference>
<dbReference type="SUPFAM" id="SSF52151">
    <property type="entry name" value="FabD/lysophospholipase-like"/>
    <property type="match status" value="1"/>
</dbReference>
<evidence type="ECO:0000256" key="3">
    <source>
        <dbReference type="ARBA" id="ARBA00022603"/>
    </source>
</evidence>
<gene>
    <name evidence="12" type="ORF">BDV29DRAFT_159351</name>
</gene>
<dbReference type="InterPro" id="IPR056501">
    <property type="entry name" value="NAD-bd_HRPKS_sdrA"/>
</dbReference>
<dbReference type="InterPro" id="IPR009081">
    <property type="entry name" value="PP-bd_ACP"/>
</dbReference>
<dbReference type="PROSITE" id="PS50075">
    <property type="entry name" value="CARRIER"/>
    <property type="match status" value="1"/>
</dbReference>
<dbReference type="Pfam" id="PF14765">
    <property type="entry name" value="PS-DH"/>
    <property type="match status" value="1"/>
</dbReference>
<dbReference type="SMART" id="SM00827">
    <property type="entry name" value="PKS_AT"/>
    <property type="match status" value="1"/>
</dbReference>
<name>A0A5N5WWX7_9EURO</name>
<evidence type="ECO:0000256" key="5">
    <source>
        <dbReference type="ARBA" id="ARBA00023002"/>
    </source>
</evidence>
<reference evidence="12 13" key="1">
    <citation type="submission" date="2019-04" db="EMBL/GenBank/DDBJ databases">
        <title>Friends and foes A comparative genomics study of 23 Aspergillus species from section Flavi.</title>
        <authorList>
            <consortium name="DOE Joint Genome Institute"/>
            <person name="Kjaerbolling I."/>
            <person name="Vesth T."/>
            <person name="Frisvad J.C."/>
            <person name="Nybo J.L."/>
            <person name="Theobald S."/>
            <person name="Kildgaard S."/>
            <person name="Isbrandt T."/>
            <person name="Kuo A."/>
            <person name="Sato A."/>
            <person name="Lyhne E.K."/>
            <person name="Kogle M.E."/>
            <person name="Wiebenga A."/>
            <person name="Kun R.S."/>
            <person name="Lubbers R.J."/>
            <person name="Makela M.R."/>
            <person name="Barry K."/>
            <person name="Chovatia M."/>
            <person name="Clum A."/>
            <person name="Daum C."/>
            <person name="Haridas S."/>
            <person name="He G."/>
            <person name="LaButti K."/>
            <person name="Lipzen A."/>
            <person name="Mondo S."/>
            <person name="Riley R."/>
            <person name="Salamov A."/>
            <person name="Simmons B.A."/>
            <person name="Magnuson J.K."/>
            <person name="Henrissat B."/>
            <person name="Mortensen U.H."/>
            <person name="Larsen T.O."/>
            <person name="Devries R.P."/>
            <person name="Grigoriev I.V."/>
            <person name="Machida M."/>
            <person name="Baker S.E."/>
            <person name="Andersen M.R."/>
        </authorList>
    </citation>
    <scope>NUCLEOTIDE SEQUENCE [LARGE SCALE GENOMIC DNA]</scope>
    <source>
        <strain evidence="12 13">CBS 151.66</strain>
    </source>
</reference>
<evidence type="ECO:0000313" key="12">
    <source>
        <dbReference type="EMBL" id="KAB8071552.1"/>
    </source>
</evidence>
<dbReference type="InterPro" id="IPR013120">
    <property type="entry name" value="FAR_NAD-bd"/>
</dbReference>
<dbReference type="PANTHER" id="PTHR43775:SF49">
    <property type="entry name" value="SYNTHASE, PUTATIVE (JCVI)-RELATED"/>
    <property type="match status" value="1"/>
</dbReference>
<keyword evidence="13" id="KW-1185">Reference proteome</keyword>
<dbReference type="InterPro" id="IPR001227">
    <property type="entry name" value="Ac_transferase_dom_sf"/>
</dbReference>
<keyword evidence="6" id="KW-0511">Multifunctional enzyme</keyword>
<feature type="region of interest" description="N-terminal hotdog fold" evidence="8">
    <location>
        <begin position="939"/>
        <end position="1067"/>
    </location>
</feature>
<dbReference type="InterPro" id="IPR029063">
    <property type="entry name" value="SAM-dependent_MTases_sf"/>
</dbReference>
<dbReference type="GO" id="GO:1901336">
    <property type="term" value="P:lactone biosynthetic process"/>
    <property type="evidence" value="ECO:0007669"/>
    <property type="project" value="UniProtKB-ARBA"/>
</dbReference>
<evidence type="ECO:0000256" key="2">
    <source>
        <dbReference type="ARBA" id="ARBA00022553"/>
    </source>
</evidence>
<evidence type="ECO:0000256" key="8">
    <source>
        <dbReference type="PROSITE-ProRule" id="PRU01363"/>
    </source>
</evidence>
<organism evidence="12 13">
    <name type="scientific">Aspergillus leporis</name>
    <dbReference type="NCBI Taxonomy" id="41062"/>
    <lineage>
        <taxon>Eukaryota</taxon>
        <taxon>Fungi</taxon>
        <taxon>Dikarya</taxon>
        <taxon>Ascomycota</taxon>
        <taxon>Pezizomycotina</taxon>
        <taxon>Eurotiomycetes</taxon>
        <taxon>Eurotiomycetidae</taxon>
        <taxon>Eurotiales</taxon>
        <taxon>Aspergillaceae</taxon>
        <taxon>Aspergillus</taxon>
        <taxon>Aspergillus subgen. Circumdati</taxon>
    </lineage>
</organism>
<evidence type="ECO:0000313" key="13">
    <source>
        <dbReference type="Proteomes" id="UP000326565"/>
    </source>
</evidence>
<feature type="active site" description="Proton acceptor; for dehydratase activity" evidence="8">
    <location>
        <position position="971"/>
    </location>
</feature>
<dbReference type="Gene3D" id="3.40.366.10">
    <property type="entry name" value="Malonyl-Coenzyme A Acyl Carrier Protein, domain 2"/>
    <property type="match status" value="1"/>
</dbReference>
<dbReference type="InterPro" id="IPR049552">
    <property type="entry name" value="PKS_DH_N"/>
</dbReference>
<dbReference type="InterPro" id="IPR014043">
    <property type="entry name" value="Acyl_transferase_dom"/>
</dbReference>
<dbReference type="PROSITE" id="PS52019">
    <property type="entry name" value="PKS_MFAS_DH"/>
    <property type="match status" value="1"/>
</dbReference>
<dbReference type="GO" id="GO:0032259">
    <property type="term" value="P:methylation"/>
    <property type="evidence" value="ECO:0007669"/>
    <property type="project" value="UniProtKB-KW"/>
</dbReference>
<keyword evidence="3" id="KW-0489">Methyltransferase</keyword>
<dbReference type="PROSITE" id="PS52004">
    <property type="entry name" value="KS3_2"/>
    <property type="match status" value="1"/>
</dbReference>
<evidence type="ECO:0000256" key="6">
    <source>
        <dbReference type="ARBA" id="ARBA00023268"/>
    </source>
</evidence>
<keyword evidence="2" id="KW-0597">Phosphoprotein</keyword>
<proteinExistence type="inferred from homology"/>
<dbReference type="Pfam" id="PF00109">
    <property type="entry name" value="ketoacyl-synt"/>
    <property type="match status" value="1"/>
</dbReference>
<evidence type="ECO:0000256" key="7">
    <source>
        <dbReference type="ARBA" id="ARBA00029443"/>
    </source>
</evidence>
<dbReference type="InterPro" id="IPR057326">
    <property type="entry name" value="KR_dom"/>
</dbReference>